<feature type="region of interest" description="Disordered" evidence="1">
    <location>
        <begin position="45"/>
        <end position="90"/>
    </location>
</feature>
<dbReference type="RefSeq" id="WP_377022077.1">
    <property type="nucleotide sequence ID" value="NZ_JBHLTS010000020.1"/>
</dbReference>
<accession>A0ABV6L426</accession>
<reference evidence="2 3" key="1">
    <citation type="submission" date="2024-09" db="EMBL/GenBank/DDBJ databases">
        <authorList>
            <person name="Sun Q."/>
            <person name="Mori K."/>
        </authorList>
    </citation>
    <scope>NUCLEOTIDE SEQUENCE [LARGE SCALE GENOMIC DNA]</scope>
    <source>
        <strain evidence="2 3">NCAIM B.02415</strain>
    </source>
</reference>
<dbReference type="EMBL" id="JBHLTS010000020">
    <property type="protein sequence ID" value="MFC0514224.1"/>
    <property type="molecule type" value="Genomic_DNA"/>
</dbReference>
<dbReference type="Proteomes" id="UP001589828">
    <property type="component" value="Unassembled WGS sequence"/>
</dbReference>
<protein>
    <submittedName>
        <fullName evidence="2">Uncharacterized protein</fullName>
    </submittedName>
</protein>
<evidence type="ECO:0000313" key="2">
    <source>
        <dbReference type="EMBL" id="MFC0514224.1"/>
    </source>
</evidence>
<name>A0ABV6L426_9SPHI</name>
<keyword evidence="3" id="KW-1185">Reference proteome</keyword>
<proteinExistence type="predicted"/>
<comment type="caution">
    <text evidence="2">The sequence shown here is derived from an EMBL/GenBank/DDBJ whole genome shotgun (WGS) entry which is preliminary data.</text>
</comment>
<gene>
    <name evidence="2" type="ORF">ACFFGT_08440</name>
</gene>
<sequence length="90" mass="10332">MAEEEKIAKDVKVIEEAVVGEEKVATKIEKEVYMQVNEKGETLKTTKTKAGNTKIDEEARGTHHTQLRRDESRHYAQRTTFDNKGRKKSV</sequence>
<feature type="compositionally biased region" description="Basic and acidic residues" evidence="1">
    <location>
        <begin position="54"/>
        <end position="74"/>
    </location>
</feature>
<evidence type="ECO:0000313" key="3">
    <source>
        <dbReference type="Proteomes" id="UP001589828"/>
    </source>
</evidence>
<evidence type="ECO:0000256" key="1">
    <source>
        <dbReference type="SAM" id="MobiDB-lite"/>
    </source>
</evidence>
<organism evidence="2 3">
    <name type="scientific">Mucilaginibacter angelicae</name>
    <dbReference type="NCBI Taxonomy" id="869718"/>
    <lineage>
        <taxon>Bacteria</taxon>
        <taxon>Pseudomonadati</taxon>
        <taxon>Bacteroidota</taxon>
        <taxon>Sphingobacteriia</taxon>
        <taxon>Sphingobacteriales</taxon>
        <taxon>Sphingobacteriaceae</taxon>
        <taxon>Mucilaginibacter</taxon>
    </lineage>
</organism>